<feature type="chain" id="PRO_5035756486" description="Chalcone isomerase domain-containing protein" evidence="1">
    <location>
        <begin position="19"/>
        <end position="229"/>
    </location>
</feature>
<proteinExistence type="predicted"/>
<dbReference type="SUPFAM" id="SSF54626">
    <property type="entry name" value="Chalcone isomerase"/>
    <property type="match status" value="1"/>
</dbReference>
<evidence type="ECO:0000256" key="1">
    <source>
        <dbReference type="SAM" id="SignalP"/>
    </source>
</evidence>
<dbReference type="InterPro" id="IPR036298">
    <property type="entry name" value="Chalcone_isomerase_sf"/>
</dbReference>
<dbReference type="InterPro" id="IPR016087">
    <property type="entry name" value="Chalcone_isomerase"/>
</dbReference>
<dbReference type="GO" id="GO:0016872">
    <property type="term" value="F:intramolecular lyase activity"/>
    <property type="evidence" value="ECO:0007669"/>
    <property type="project" value="InterPro"/>
</dbReference>
<evidence type="ECO:0000313" key="4">
    <source>
        <dbReference type="Proteomes" id="UP000825935"/>
    </source>
</evidence>
<organism evidence="3 4">
    <name type="scientific">Ceratopteris richardii</name>
    <name type="common">Triangle waterfern</name>
    <dbReference type="NCBI Taxonomy" id="49495"/>
    <lineage>
        <taxon>Eukaryota</taxon>
        <taxon>Viridiplantae</taxon>
        <taxon>Streptophyta</taxon>
        <taxon>Embryophyta</taxon>
        <taxon>Tracheophyta</taxon>
        <taxon>Polypodiopsida</taxon>
        <taxon>Polypodiidae</taxon>
        <taxon>Polypodiales</taxon>
        <taxon>Pteridineae</taxon>
        <taxon>Pteridaceae</taxon>
        <taxon>Parkerioideae</taxon>
        <taxon>Ceratopteris</taxon>
    </lineage>
</organism>
<keyword evidence="4" id="KW-1185">Reference proteome</keyword>
<protein>
    <recommendedName>
        <fullName evidence="2">Chalcone isomerase domain-containing protein</fullName>
    </recommendedName>
</protein>
<accession>A0A8T2QV81</accession>
<feature type="domain" description="Chalcone isomerase" evidence="2">
    <location>
        <begin position="103"/>
        <end position="221"/>
    </location>
</feature>
<dbReference type="Gene3D" id="3.50.70.10">
    <property type="match status" value="1"/>
</dbReference>
<evidence type="ECO:0000313" key="3">
    <source>
        <dbReference type="EMBL" id="KAH7287448.1"/>
    </source>
</evidence>
<dbReference type="OrthoDB" id="1904854at2759"/>
<gene>
    <name evidence="3" type="ORF">KP509_32G056800</name>
</gene>
<reference evidence="3" key="1">
    <citation type="submission" date="2021-08" db="EMBL/GenBank/DDBJ databases">
        <title>WGS assembly of Ceratopteris richardii.</title>
        <authorList>
            <person name="Marchant D.B."/>
            <person name="Chen G."/>
            <person name="Jenkins J."/>
            <person name="Shu S."/>
            <person name="Leebens-Mack J."/>
            <person name="Grimwood J."/>
            <person name="Schmutz J."/>
            <person name="Soltis P."/>
            <person name="Soltis D."/>
            <person name="Chen Z.-H."/>
        </authorList>
    </citation>
    <scope>NUCLEOTIDE SEQUENCE</scope>
    <source>
        <strain evidence="3">Whitten #5841</strain>
        <tissue evidence="3">Leaf</tissue>
    </source>
</reference>
<evidence type="ECO:0000259" key="2">
    <source>
        <dbReference type="Pfam" id="PF16035"/>
    </source>
</evidence>
<dbReference type="PANTHER" id="PTHR47698">
    <property type="entry name" value="FATTY-ACID-BINDING PROTEIN 3, CHLOROPLASTIC"/>
    <property type="match status" value="1"/>
</dbReference>
<dbReference type="InterPro" id="IPR016088">
    <property type="entry name" value="Chalcone_isomerase_3-sand"/>
</dbReference>
<dbReference type="PANTHER" id="PTHR47698:SF2">
    <property type="entry name" value="FATTY-ACID-BINDING PROTEIN 3, CHLOROPLASTIC"/>
    <property type="match status" value="1"/>
</dbReference>
<comment type="caution">
    <text evidence="3">The sequence shown here is derived from an EMBL/GenBank/DDBJ whole genome shotgun (WGS) entry which is preliminary data.</text>
</comment>
<dbReference type="Pfam" id="PF16035">
    <property type="entry name" value="Chalcone_2"/>
    <property type="match status" value="1"/>
</dbReference>
<keyword evidence="1" id="KW-0732">Signal</keyword>
<sequence>MAWRRVVNGLATPLATLAAIQQSYTVLLEPAHVKVKEPFTGVEFDRRRDILQPEAKGDYHLLATAVRCMLGQCKFAKARAYAIGLYATDVDEGLWKADEDARYQALLSMHSSRNLILVVDQDVGGHHIAKGFDRSLLPRIRKAQGGKAGPGKDALREFTRCFSKERKLHKGTEIFLVWRPDDTLVVMIDSRICGEIQSSILCQALFDMYLGPDSIFKKYRNMSFTFHKP</sequence>
<dbReference type="OMA" id="HAIYFGN"/>
<dbReference type="Proteomes" id="UP000825935">
    <property type="component" value="Chromosome 32"/>
</dbReference>
<name>A0A8T2QV81_CERRI</name>
<dbReference type="AlphaFoldDB" id="A0A8T2QV81"/>
<dbReference type="EMBL" id="CM035437">
    <property type="protein sequence ID" value="KAH7287448.1"/>
    <property type="molecule type" value="Genomic_DNA"/>
</dbReference>
<feature type="signal peptide" evidence="1">
    <location>
        <begin position="1"/>
        <end position="18"/>
    </location>
</feature>